<comment type="similarity">
    <text evidence="1 6">Belongs to the glycosyl hydrolase 43 family.</text>
</comment>
<dbReference type="Pfam" id="PF17851">
    <property type="entry name" value="GH43_C2"/>
    <property type="match status" value="1"/>
</dbReference>
<feature type="active site" description="Proton donor" evidence="4">
    <location>
        <position position="218"/>
    </location>
</feature>
<evidence type="ECO:0000256" key="4">
    <source>
        <dbReference type="PIRSR" id="PIRSR606710-1"/>
    </source>
</evidence>
<dbReference type="InterPro" id="IPR013320">
    <property type="entry name" value="ConA-like_dom_sf"/>
</dbReference>
<dbReference type="Gene3D" id="2.115.10.20">
    <property type="entry name" value="Glycosyl hydrolase domain, family 43"/>
    <property type="match status" value="1"/>
</dbReference>
<evidence type="ECO:0000259" key="7">
    <source>
        <dbReference type="Pfam" id="PF17851"/>
    </source>
</evidence>
<feature type="site" description="Important for catalytic activity, responsible for pKa modulation of the active site Glu and correct orientation of both the proton donor and substrate" evidence="5">
    <location>
        <position position="158"/>
    </location>
</feature>
<dbReference type="InterPro" id="IPR041542">
    <property type="entry name" value="GH43_C2"/>
</dbReference>
<evidence type="ECO:0000256" key="5">
    <source>
        <dbReference type="PIRSR" id="PIRSR606710-2"/>
    </source>
</evidence>
<protein>
    <submittedName>
        <fullName evidence="8">Glycosyl hydrolase 43 family protein</fullName>
    </submittedName>
</protein>
<dbReference type="OrthoDB" id="9801455at2"/>
<dbReference type="GO" id="GO:0004553">
    <property type="term" value="F:hydrolase activity, hydrolyzing O-glycosyl compounds"/>
    <property type="evidence" value="ECO:0007669"/>
    <property type="project" value="InterPro"/>
</dbReference>
<dbReference type="EMBL" id="CP042434">
    <property type="protein sequence ID" value="QEC74389.1"/>
    <property type="molecule type" value="Genomic_DNA"/>
</dbReference>
<dbReference type="Proteomes" id="UP000321291">
    <property type="component" value="Chromosome"/>
</dbReference>
<dbReference type="KEGG" id="agi:FSB73_21295"/>
<evidence type="ECO:0000256" key="2">
    <source>
        <dbReference type="ARBA" id="ARBA00022801"/>
    </source>
</evidence>
<evidence type="ECO:0000256" key="1">
    <source>
        <dbReference type="ARBA" id="ARBA00009865"/>
    </source>
</evidence>
<dbReference type="SUPFAM" id="SSF75005">
    <property type="entry name" value="Arabinanase/levansucrase/invertase"/>
    <property type="match status" value="1"/>
</dbReference>
<dbReference type="CDD" id="cd09001">
    <property type="entry name" value="GH43_FsAxh1-like"/>
    <property type="match status" value="1"/>
</dbReference>
<dbReference type="Pfam" id="PF04616">
    <property type="entry name" value="Glyco_hydro_43"/>
    <property type="match status" value="1"/>
</dbReference>
<gene>
    <name evidence="8" type="ORF">FSB73_21295</name>
</gene>
<keyword evidence="9" id="KW-1185">Reference proteome</keyword>
<accession>A0A5B8VSG5</accession>
<dbReference type="Gene3D" id="2.60.120.200">
    <property type="match status" value="1"/>
</dbReference>
<evidence type="ECO:0000313" key="8">
    <source>
        <dbReference type="EMBL" id="QEC74389.1"/>
    </source>
</evidence>
<keyword evidence="2 6" id="KW-0378">Hydrolase</keyword>
<dbReference type="InterPro" id="IPR023296">
    <property type="entry name" value="Glyco_hydro_beta-prop_sf"/>
</dbReference>
<evidence type="ECO:0000256" key="6">
    <source>
        <dbReference type="RuleBase" id="RU361187"/>
    </source>
</evidence>
<dbReference type="InterPro" id="IPR006710">
    <property type="entry name" value="Glyco_hydro_43"/>
</dbReference>
<evidence type="ECO:0000313" key="9">
    <source>
        <dbReference type="Proteomes" id="UP000321291"/>
    </source>
</evidence>
<dbReference type="PANTHER" id="PTHR42812:SF12">
    <property type="entry name" value="BETA-XYLOSIDASE-RELATED"/>
    <property type="match status" value="1"/>
</dbReference>
<feature type="domain" description="Beta-xylosidase C-terminal Concanavalin A-like" evidence="7">
    <location>
        <begin position="342"/>
        <end position="527"/>
    </location>
</feature>
<reference evidence="8 9" key="1">
    <citation type="journal article" date="2017" name="Int. J. Syst. Evol. Microbiol.">
        <title>Arachidicoccus ginsenosidivorans sp. nov., with ginsenoside-converting activity isolated from ginseng cultivating soil.</title>
        <authorList>
            <person name="Siddiqi M.Z."/>
            <person name="Aslam Z."/>
            <person name="Im W.T."/>
        </authorList>
    </citation>
    <scope>NUCLEOTIDE SEQUENCE [LARGE SCALE GENOMIC DNA]</scope>
    <source>
        <strain evidence="8 9">Gsoil 809</strain>
    </source>
</reference>
<dbReference type="InterPro" id="IPR051795">
    <property type="entry name" value="Glycosyl_Hydrlase_43"/>
</dbReference>
<dbReference type="GO" id="GO:0005975">
    <property type="term" value="P:carbohydrate metabolic process"/>
    <property type="evidence" value="ECO:0007669"/>
    <property type="project" value="InterPro"/>
</dbReference>
<evidence type="ECO:0000256" key="3">
    <source>
        <dbReference type="ARBA" id="ARBA00023295"/>
    </source>
</evidence>
<sequence>MVFIAMMLIQARSLQAQKTSETRVWSADNGDGTYKNPILWGDWPDPDIIRVGDDFYMVSTSMHYVPGCPIITSKDLVNWQMAGYAVDHYREDPRYNLKGGEMYLRGSWAATIRHHNGLFYVGFCTPNWGKEKGHFSMCTAKDIKGPWKRTIFPEYLYDPGLFFDDNGKVYVAHGQGKLYVTELASDALSVIGKPRLIWDKSIAVPKGSTAPKGGYGMEGSHVYKVNGYYYITCPAGGTQGWQMCLRSKSIYGPYESKVICQDESSYPGNGLHQGGMVQLKDGSWWFMIMQDRGPIGRVPNLVPVVWKDGWPMLGKDGNSKGVTRYPKPITRKHAAISLPATSDEFSSPKLGLQWQWNHNPDNSKWSLSANKGYLRLHSSFAKDLVWTRNTLTQRVQGPSSEAVVELSLSGLKDGDVAGFGIFQSPYAYIALKQSGRERMLIMVNNGQVIDSVSHFTTPKIWIKAQATDQQFMARFAYSTDGTHFKWMGTPLHMGLGYAWTANRFALFNFNTKKGNIGGYADFNWFHFTGANPSIKAR</sequence>
<proteinExistence type="inferred from homology"/>
<feature type="active site" description="Proton acceptor" evidence="4">
    <location>
        <position position="45"/>
    </location>
</feature>
<organism evidence="8 9">
    <name type="scientific">Arachidicoccus ginsenosidivorans</name>
    <dbReference type="NCBI Taxonomy" id="496057"/>
    <lineage>
        <taxon>Bacteria</taxon>
        <taxon>Pseudomonadati</taxon>
        <taxon>Bacteroidota</taxon>
        <taxon>Chitinophagia</taxon>
        <taxon>Chitinophagales</taxon>
        <taxon>Chitinophagaceae</taxon>
        <taxon>Arachidicoccus</taxon>
    </lineage>
</organism>
<dbReference type="AlphaFoldDB" id="A0A5B8VSG5"/>
<name>A0A5B8VSG5_9BACT</name>
<dbReference type="SUPFAM" id="SSF49899">
    <property type="entry name" value="Concanavalin A-like lectins/glucanases"/>
    <property type="match status" value="1"/>
</dbReference>
<keyword evidence="3 6" id="KW-0326">Glycosidase</keyword>
<dbReference type="PANTHER" id="PTHR42812">
    <property type="entry name" value="BETA-XYLOSIDASE"/>
    <property type="match status" value="1"/>
</dbReference>